<evidence type="ECO:0000313" key="2">
    <source>
        <dbReference type="WBParaSite" id="Pan_g10807.t1"/>
    </source>
</evidence>
<sequence>MDDPSCGSSAFITGPALRRFGAVRTVKGILYRLGPENINTVEGTGMPARWPMTRTMPGRWPMIPPRSFEVDPDVPSHVSRLFVQTFHYANCNRSILIISGPVLIQSSLIECLSDQLYKFHFSAHPYDSMHAATGPKPQNVTLVEIPRPENNMTLAAMSLDENPRPGNNMTLAAMSLDKNPRPGNNMTLAAMFLDKVPRFGATCVHIMALNSLDEIPRPGNNMTLAAMLTSQSERELRRIRRSVEPQRPRQTSFNEQAWAWKLPISESNLCSDILDLGPVGFSVATVNPLSVVVVRDLVRGEAFEVQLHSDLPSKINWHPHITLAPWANGFGNGILVHEKQSNSTFVIDLKKDVLQKLDLEAEKTAFGSLLDKFKPNSC</sequence>
<evidence type="ECO:0000313" key="1">
    <source>
        <dbReference type="Proteomes" id="UP000492821"/>
    </source>
</evidence>
<protein>
    <submittedName>
        <fullName evidence="2">WS_DGAT_C domain-containing protein</fullName>
    </submittedName>
</protein>
<organism evidence="1 2">
    <name type="scientific">Panagrellus redivivus</name>
    <name type="common">Microworm</name>
    <dbReference type="NCBI Taxonomy" id="6233"/>
    <lineage>
        <taxon>Eukaryota</taxon>
        <taxon>Metazoa</taxon>
        <taxon>Ecdysozoa</taxon>
        <taxon>Nematoda</taxon>
        <taxon>Chromadorea</taxon>
        <taxon>Rhabditida</taxon>
        <taxon>Tylenchina</taxon>
        <taxon>Panagrolaimomorpha</taxon>
        <taxon>Panagrolaimoidea</taxon>
        <taxon>Panagrolaimidae</taxon>
        <taxon>Panagrellus</taxon>
    </lineage>
</organism>
<keyword evidence="1" id="KW-1185">Reference proteome</keyword>
<reference evidence="1" key="1">
    <citation type="journal article" date="2013" name="Genetics">
        <title>The draft genome and transcriptome of Panagrellus redivivus are shaped by the harsh demands of a free-living lifestyle.</title>
        <authorList>
            <person name="Srinivasan J."/>
            <person name="Dillman A.R."/>
            <person name="Macchietto M.G."/>
            <person name="Heikkinen L."/>
            <person name="Lakso M."/>
            <person name="Fracchia K.M."/>
            <person name="Antoshechkin I."/>
            <person name="Mortazavi A."/>
            <person name="Wong G."/>
            <person name="Sternberg P.W."/>
        </authorList>
    </citation>
    <scope>NUCLEOTIDE SEQUENCE [LARGE SCALE GENOMIC DNA]</scope>
    <source>
        <strain evidence="1">MT8872</strain>
    </source>
</reference>
<dbReference type="WBParaSite" id="Pan_g10807.t1">
    <property type="protein sequence ID" value="Pan_g10807.t1"/>
    <property type="gene ID" value="Pan_g10807"/>
</dbReference>
<name>A0A7E4UP31_PANRE</name>
<accession>A0A7E4UP31</accession>
<dbReference type="Proteomes" id="UP000492821">
    <property type="component" value="Unassembled WGS sequence"/>
</dbReference>
<proteinExistence type="predicted"/>
<reference evidence="2" key="2">
    <citation type="submission" date="2020-10" db="UniProtKB">
        <authorList>
            <consortium name="WormBaseParasite"/>
        </authorList>
    </citation>
    <scope>IDENTIFICATION</scope>
</reference>
<dbReference type="AlphaFoldDB" id="A0A7E4UP31"/>